<dbReference type="EMBL" id="FTMH01000028">
    <property type="protein sequence ID" value="SIQ73502.1"/>
    <property type="molecule type" value="Genomic_DNA"/>
</dbReference>
<evidence type="ECO:0000313" key="2">
    <source>
        <dbReference type="Proteomes" id="UP000185547"/>
    </source>
</evidence>
<keyword evidence="2" id="KW-1185">Reference proteome</keyword>
<proteinExistence type="predicted"/>
<reference evidence="1 2" key="1">
    <citation type="submission" date="2017-01" db="EMBL/GenBank/DDBJ databases">
        <authorList>
            <person name="Varghese N."/>
            <person name="Submissions S."/>
        </authorList>
    </citation>
    <scope>NUCLEOTIDE SEQUENCE [LARGE SCALE GENOMIC DNA]</scope>
    <source>
        <strain evidence="1 2">DSM 44280</strain>
    </source>
</reference>
<evidence type="ECO:0000313" key="1">
    <source>
        <dbReference type="EMBL" id="SIQ73502.1"/>
    </source>
</evidence>
<name>A0A9X8R6R3_9CORY</name>
<dbReference type="AlphaFoldDB" id="A0A9X8R6R3"/>
<organism evidence="1 2">
    <name type="scientific">Corynebacterium afermentans</name>
    <dbReference type="NCBI Taxonomy" id="38286"/>
    <lineage>
        <taxon>Bacteria</taxon>
        <taxon>Bacillati</taxon>
        <taxon>Actinomycetota</taxon>
        <taxon>Actinomycetes</taxon>
        <taxon>Mycobacteriales</taxon>
        <taxon>Corynebacteriaceae</taxon>
        <taxon>Corynebacterium</taxon>
    </lineage>
</organism>
<dbReference type="Proteomes" id="UP000185547">
    <property type="component" value="Unassembled WGS sequence"/>
</dbReference>
<accession>A0A9X8R6R3</accession>
<protein>
    <submittedName>
        <fullName evidence="1">Uncharacterized protein</fullName>
    </submittedName>
</protein>
<comment type="caution">
    <text evidence="1">The sequence shown here is derived from an EMBL/GenBank/DDBJ whole genome shotgun (WGS) entry which is preliminary data.</text>
</comment>
<sequence>MDLSVPVVCVAFCLIKDTNKIILRRRLSVGAAHLKTTGDGGHNYCTSKC</sequence>
<gene>
    <name evidence="1" type="ORF">SAMN05421802_12814</name>
</gene>